<evidence type="ECO:0000256" key="6">
    <source>
        <dbReference type="ARBA" id="ARBA00022958"/>
    </source>
</evidence>
<keyword evidence="5 10" id="KW-0812">Transmembrane</keyword>
<dbReference type="Proteomes" id="UP000886785">
    <property type="component" value="Unassembled WGS sequence"/>
</dbReference>
<evidence type="ECO:0000256" key="2">
    <source>
        <dbReference type="ARBA" id="ARBA00022448"/>
    </source>
</evidence>
<feature type="transmembrane region" description="Helical" evidence="10">
    <location>
        <begin position="12"/>
        <end position="33"/>
    </location>
</feature>
<reference evidence="11" key="1">
    <citation type="submission" date="2020-10" db="EMBL/GenBank/DDBJ databases">
        <authorList>
            <person name="Gilroy R."/>
        </authorList>
    </citation>
    <scope>NUCLEOTIDE SEQUENCE</scope>
    <source>
        <strain evidence="11">ChiSjej1B19-7085</strain>
    </source>
</reference>
<proteinExistence type="predicted"/>
<dbReference type="GO" id="GO:0015379">
    <property type="term" value="F:potassium:chloride symporter activity"/>
    <property type="evidence" value="ECO:0007669"/>
    <property type="project" value="InterPro"/>
</dbReference>
<dbReference type="PANTHER" id="PTHR32024:SF1">
    <property type="entry name" value="KTR SYSTEM POTASSIUM UPTAKE PROTEIN B"/>
    <property type="match status" value="1"/>
</dbReference>
<comment type="caution">
    <text evidence="11">The sequence shown here is derived from an EMBL/GenBank/DDBJ whole genome shotgun (WGS) entry which is preliminary data.</text>
</comment>
<dbReference type="InterPro" id="IPR003445">
    <property type="entry name" value="Cat_transpt"/>
</dbReference>
<evidence type="ECO:0000256" key="8">
    <source>
        <dbReference type="ARBA" id="ARBA00023065"/>
    </source>
</evidence>
<evidence type="ECO:0000256" key="10">
    <source>
        <dbReference type="SAM" id="Phobius"/>
    </source>
</evidence>
<keyword evidence="2" id="KW-0813">Transport</keyword>
<evidence type="ECO:0000256" key="7">
    <source>
        <dbReference type="ARBA" id="ARBA00022989"/>
    </source>
</evidence>
<organism evidence="11 12">
    <name type="scientific">Candidatus Gallacutalibacter pullicola</name>
    <dbReference type="NCBI Taxonomy" id="2840830"/>
    <lineage>
        <taxon>Bacteria</taxon>
        <taxon>Bacillati</taxon>
        <taxon>Bacillota</taxon>
        <taxon>Clostridia</taxon>
        <taxon>Eubacteriales</taxon>
        <taxon>Candidatus Gallacutalibacter</taxon>
    </lineage>
</organism>
<keyword evidence="6" id="KW-0630">Potassium</keyword>
<evidence type="ECO:0000256" key="4">
    <source>
        <dbReference type="ARBA" id="ARBA00022538"/>
    </source>
</evidence>
<dbReference type="PANTHER" id="PTHR32024">
    <property type="entry name" value="TRK SYSTEM POTASSIUM UPTAKE PROTEIN TRKG-RELATED"/>
    <property type="match status" value="1"/>
</dbReference>
<keyword evidence="9 10" id="KW-0472">Membrane</keyword>
<keyword evidence="7 10" id="KW-1133">Transmembrane helix</keyword>
<evidence type="ECO:0000256" key="9">
    <source>
        <dbReference type="ARBA" id="ARBA00023136"/>
    </source>
</evidence>
<dbReference type="AlphaFoldDB" id="A0A9D1J135"/>
<feature type="transmembrane region" description="Helical" evidence="10">
    <location>
        <begin position="202"/>
        <end position="226"/>
    </location>
</feature>
<evidence type="ECO:0000313" key="11">
    <source>
        <dbReference type="EMBL" id="HIR56785.1"/>
    </source>
</evidence>
<feature type="transmembrane region" description="Helical" evidence="10">
    <location>
        <begin position="99"/>
        <end position="119"/>
    </location>
</feature>
<dbReference type="Pfam" id="PF02386">
    <property type="entry name" value="TrkH"/>
    <property type="match status" value="1"/>
</dbReference>
<keyword evidence="3" id="KW-1003">Cell membrane</keyword>
<feature type="transmembrane region" description="Helical" evidence="10">
    <location>
        <begin position="324"/>
        <end position="346"/>
    </location>
</feature>
<protein>
    <submittedName>
        <fullName evidence="11">Cation transport protein</fullName>
    </submittedName>
</protein>
<sequence length="424" mass="45398">MLPISSRGGKMTALVDALFTATSATCVTGLVVFDTWTHWSTFGHVVILALIQVGGLGFVTLATGFNLLLRRKLGLRDLLLARESASGNSMDVSYLIKMILKFTVACEAVGAVILMFRFVPQFGAYGIWISVFESVSAYCNAGFDILGFVEPDASLMNYVDDPLVCLTISFLIILGGIGFVVVDDVLYSQILPRIKKQKRRRLNFHSTTVLISTGFLLVLGTILYFCCEYDNTMKDMHFLTRLNASFFQSASARTAGFASIDIAAEHDFTKIITIVLMFIGASPASTGGGIKTTTFVVLAAAVCSVMSGRTDAVFRRRRIEQATVYRALAIFTAALLVLLITTGVILSTNSVPISGVDALFEAASAFGTVGLTAGVTPVLSVPSKLIVSLTMFIGRVGPVSLALALSLRHRDVGAVLPEGKLIVG</sequence>
<evidence type="ECO:0000256" key="1">
    <source>
        <dbReference type="ARBA" id="ARBA00004651"/>
    </source>
</evidence>
<evidence type="ECO:0000313" key="12">
    <source>
        <dbReference type="Proteomes" id="UP000886785"/>
    </source>
</evidence>
<keyword evidence="8" id="KW-0406">Ion transport</keyword>
<evidence type="ECO:0000256" key="5">
    <source>
        <dbReference type="ARBA" id="ARBA00022692"/>
    </source>
</evidence>
<reference evidence="11" key="2">
    <citation type="journal article" date="2021" name="PeerJ">
        <title>Extensive microbial diversity within the chicken gut microbiome revealed by metagenomics and culture.</title>
        <authorList>
            <person name="Gilroy R."/>
            <person name="Ravi A."/>
            <person name="Getino M."/>
            <person name="Pursley I."/>
            <person name="Horton D.L."/>
            <person name="Alikhan N.F."/>
            <person name="Baker D."/>
            <person name="Gharbi K."/>
            <person name="Hall N."/>
            <person name="Watson M."/>
            <person name="Adriaenssens E.M."/>
            <person name="Foster-Nyarko E."/>
            <person name="Jarju S."/>
            <person name="Secka A."/>
            <person name="Antonio M."/>
            <person name="Oren A."/>
            <person name="Chaudhuri R.R."/>
            <person name="La Ragione R."/>
            <person name="Hildebrand F."/>
            <person name="Pallen M.J."/>
        </authorList>
    </citation>
    <scope>NUCLEOTIDE SEQUENCE</scope>
    <source>
        <strain evidence="11">ChiSjej1B19-7085</strain>
    </source>
</reference>
<dbReference type="InterPro" id="IPR004772">
    <property type="entry name" value="TrkH"/>
</dbReference>
<feature type="transmembrane region" description="Helical" evidence="10">
    <location>
        <begin position="45"/>
        <end position="69"/>
    </location>
</feature>
<feature type="transmembrane region" description="Helical" evidence="10">
    <location>
        <begin position="358"/>
        <end position="379"/>
    </location>
</feature>
<dbReference type="NCBIfam" id="TIGR00933">
    <property type="entry name" value="2a38"/>
    <property type="match status" value="1"/>
</dbReference>
<accession>A0A9D1J135</accession>
<keyword evidence="4" id="KW-0633">Potassium transport</keyword>
<feature type="transmembrane region" description="Helical" evidence="10">
    <location>
        <begin position="161"/>
        <end position="182"/>
    </location>
</feature>
<dbReference type="GO" id="GO:0005886">
    <property type="term" value="C:plasma membrane"/>
    <property type="evidence" value="ECO:0007669"/>
    <property type="project" value="UniProtKB-SubCell"/>
</dbReference>
<dbReference type="EMBL" id="DVHF01000044">
    <property type="protein sequence ID" value="HIR56785.1"/>
    <property type="molecule type" value="Genomic_DNA"/>
</dbReference>
<name>A0A9D1J135_9FIRM</name>
<evidence type="ECO:0000256" key="3">
    <source>
        <dbReference type="ARBA" id="ARBA00022475"/>
    </source>
</evidence>
<gene>
    <name evidence="11" type="ORF">IAA54_03885</name>
</gene>
<comment type="subcellular location">
    <subcellularLocation>
        <location evidence="1">Cell membrane</location>
        <topology evidence="1">Multi-pass membrane protein</topology>
    </subcellularLocation>
</comment>